<sequence>MPPWSSPIWACLPGPHLVYAVLTAWNAFGAGQLYLLLFLAGLLSLTGLGFALGLASVPLAVAGGSLFTAVWLCGLLLGLRGWREGEEIGLSPIPLLNLFWFLRKVIILADPARLVIAVAILGIWLAAIQLAVYGEYTAAAVVALVSWFGALLDALLHGLS</sequence>
<feature type="transmembrane region" description="Helical" evidence="1">
    <location>
        <begin position="112"/>
        <end position="132"/>
    </location>
</feature>
<comment type="caution">
    <text evidence="2">The sequence shown here is derived from an EMBL/GenBank/DDBJ whole genome shotgun (WGS) entry which is preliminary data.</text>
</comment>
<dbReference type="AlphaFoldDB" id="A0A645FWU7"/>
<feature type="transmembrane region" description="Helical" evidence="1">
    <location>
        <begin position="59"/>
        <end position="79"/>
    </location>
</feature>
<feature type="transmembrane region" description="Helical" evidence="1">
    <location>
        <begin position="33"/>
        <end position="53"/>
    </location>
</feature>
<keyword evidence="1" id="KW-1133">Transmembrane helix</keyword>
<dbReference type="EMBL" id="VSSQ01066518">
    <property type="protein sequence ID" value="MPN19041.1"/>
    <property type="molecule type" value="Genomic_DNA"/>
</dbReference>
<protein>
    <submittedName>
        <fullName evidence="2">Uncharacterized protein</fullName>
    </submittedName>
</protein>
<gene>
    <name evidence="2" type="ORF">SDC9_166407</name>
</gene>
<keyword evidence="1" id="KW-0472">Membrane</keyword>
<name>A0A645FWU7_9ZZZZ</name>
<evidence type="ECO:0000313" key="2">
    <source>
        <dbReference type="EMBL" id="MPN19041.1"/>
    </source>
</evidence>
<evidence type="ECO:0000256" key="1">
    <source>
        <dbReference type="SAM" id="Phobius"/>
    </source>
</evidence>
<keyword evidence="1" id="KW-0812">Transmembrane</keyword>
<feature type="transmembrane region" description="Helical" evidence="1">
    <location>
        <begin position="138"/>
        <end position="156"/>
    </location>
</feature>
<reference evidence="2" key="1">
    <citation type="submission" date="2019-08" db="EMBL/GenBank/DDBJ databases">
        <authorList>
            <person name="Kucharzyk K."/>
            <person name="Murdoch R.W."/>
            <person name="Higgins S."/>
            <person name="Loffler F."/>
        </authorList>
    </citation>
    <scope>NUCLEOTIDE SEQUENCE</scope>
</reference>
<proteinExistence type="predicted"/>
<accession>A0A645FWU7</accession>
<feature type="transmembrane region" description="Helical" evidence="1">
    <location>
        <begin position="6"/>
        <end position="26"/>
    </location>
</feature>
<organism evidence="2">
    <name type="scientific">bioreactor metagenome</name>
    <dbReference type="NCBI Taxonomy" id="1076179"/>
    <lineage>
        <taxon>unclassified sequences</taxon>
        <taxon>metagenomes</taxon>
        <taxon>ecological metagenomes</taxon>
    </lineage>
</organism>